<protein>
    <recommendedName>
        <fullName evidence="8">Asl1-like glycosyl hydrolase catalytic domain-containing protein</fullName>
    </recommendedName>
</protein>
<evidence type="ECO:0000256" key="3">
    <source>
        <dbReference type="ARBA" id="ARBA00023157"/>
    </source>
</evidence>
<evidence type="ECO:0008006" key="8">
    <source>
        <dbReference type="Google" id="ProtNLM"/>
    </source>
</evidence>
<evidence type="ECO:0000256" key="5">
    <source>
        <dbReference type="SAM" id="MobiDB-lite"/>
    </source>
</evidence>
<organism evidence="7">
    <name type="scientific">Grammatophora oceanica</name>
    <dbReference type="NCBI Taxonomy" id="210454"/>
    <lineage>
        <taxon>Eukaryota</taxon>
        <taxon>Sar</taxon>
        <taxon>Stramenopiles</taxon>
        <taxon>Ochrophyta</taxon>
        <taxon>Bacillariophyta</taxon>
        <taxon>Fragilariophyceae</taxon>
        <taxon>Fragilariophycidae</taxon>
        <taxon>Rhabdonematales</taxon>
        <taxon>Grammatophoraceae</taxon>
        <taxon>Grammatophora</taxon>
    </lineage>
</organism>
<evidence type="ECO:0000313" key="7">
    <source>
        <dbReference type="EMBL" id="CAD9273472.1"/>
    </source>
</evidence>
<accession>A0A7S1Y2V1</accession>
<feature type="region of interest" description="Disordered" evidence="5">
    <location>
        <begin position="441"/>
        <end position="512"/>
    </location>
</feature>
<dbReference type="GO" id="GO:0005886">
    <property type="term" value="C:plasma membrane"/>
    <property type="evidence" value="ECO:0007669"/>
    <property type="project" value="TreeGrafter"/>
</dbReference>
<dbReference type="PANTHER" id="PTHR31468:SF2">
    <property type="entry name" value="1,3-BETA-GLUCANOSYLTRANSFERASE GAS1"/>
    <property type="match status" value="1"/>
</dbReference>
<feature type="chain" id="PRO_5031186334" description="Asl1-like glycosyl hydrolase catalytic domain-containing protein" evidence="6">
    <location>
        <begin position="26"/>
        <end position="562"/>
    </location>
</feature>
<evidence type="ECO:0000256" key="6">
    <source>
        <dbReference type="SAM" id="SignalP"/>
    </source>
</evidence>
<proteinExistence type="inferred from homology"/>
<name>A0A7S1Y2V1_9STRA</name>
<feature type="compositionally biased region" description="Low complexity" evidence="5">
    <location>
        <begin position="441"/>
        <end position="471"/>
    </location>
</feature>
<dbReference type="AlphaFoldDB" id="A0A7S1Y2V1"/>
<comment type="similarity">
    <text evidence="1">Belongs to the glycosyl hydrolase 72 family.</text>
</comment>
<feature type="signal peptide" evidence="6">
    <location>
        <begin position="1"/>
        <end position="25"/>
    </location>
</feature>
<evidence type="ECO:0000256" key="1">
    <source>
        <dbReference type="ARBA" id="ARBA00007528"/>
    </source>
</evidence>
<dbReference type="Pfam" id="PF03198">
    <property type="entry name" value="Glyco_hydro_72"/>
    <property type="match status" value="1"/>
</dbReference>
<evidence type="ECO:0000256" key="4">
    <source>
        <dbReference type="ARBA" id="ARBA00023180"/>
    </source>
</evidence>
<dbReference type="GO" id="GO:0034411">
    <property type="term" value="P:cell wall (1-&gt;3)-beta-D-glucan biosynthetic process"/>
    <property type="evidence" value="ECO:0007669"/>
    <property type="project" value="TreeGrafter"/>
</dbReference>
<gene>
    <name evidence="7" type="ORF">GOCE00092_LOCUS2380</name>
</gene>
<keyword evidence="2 6" id="KW-0732">Signal</keyword>
<keyword evidence="4" id="KW-0325">Glycoprotein</keyword>
<dbReference type="EMBL" id="HBGK01004528">
    <property type="protein sequence ID" value="CAD9273472.1"/>
    <property type="molecule type" value="Transcribed_RNA"/>
</dbReference>
<keyword evidence="3" id="KW-1015">Disulfide bond</keyword>
<dbReference type="GO" id="GO:0042124">
    <property type="term" value="F:1,3-beta-glucanosyltransferase activity"/>
    <property type="evidence" value="ECO:0007669"/>
    <property type="project" value="TreeGrafter"/>
</dbReference>
<dbReference type="PANTHER" id="PTHR31468">
    <property type="entry name" value="1,3-BETA-GLUCANOSYLTRANSFERASE GAS1"/>
    <property type="match status" value="1"/>
</dbReference>
<reference evidence="7" key="1">
    <citation type="submission" date="2021-01" db="EMBL/GenBank/DDBJ databases">
        <authorList>
            <person name="Corre E."/>
            <person name="Pelletier E."/>
            <person name="Niang G."/>
            <person name="Scheremetjew M."/>
            <person name="Finn R."/>
            <person name="Kale V."/>
            <person name="Holt S."/>
            <person name="Cochrane G."/>
            <person name="Meng A."/>
            <person name="Brown T."/>
            <person name="Cohen L."/>
        </authorList>
    </citation>
    <scope>NUCLEOTIDE SEQUENCE</scope>
    <source>
        <strain evidence="7">CCMP 410</strain>
    </source>
</reference>
<dbReference type="SUPFAM" id="SSF51445">
    <property type="entry name" value="(Trans)glycosidases"/>
    <property type="match status" value="1"/>
</dbReference>
<sequence>MTFQLLRNLSFVLSAALLLSHLVEGQTCSETSPAVIKGNQIFNSETGEHLPIKGIAYRPRPNTKVLNAEGIDYFVDEFKHIWSRDIPKLQELGVNAVRLYNVNPNLNHDEFMCALDEAGIYALVGLGNECEGCEITDEDAPNCYPAALKARGQRVISEFSKYTNVLGFSAGNQANLAAIGEPERNGVCQKKFIRDMRSYVQSCGDNDGNDGMRKIPIGVVSADVDRADNAEFYGCRSDPDDEFENAEFYGINVYLHCNGGVTDTSDLGAYMNLKEGFDSYGLNVPVMLTELGCLHESFEEVDGYEAQRNFLQLEALYSEEYVETFAGGFVFEYSTELERSQETSPWPFDTYGPSNFGVGYLEPEECDDVVLMCNYTPFPQFETLSERFADVDTSFVPNIEEFEPSVTEFPDCPNRFPPLSDFNWFVDTVNDIQCPVMGMESAKPSLAPSSSPSVAPTAVPSSSPTITAAPSDVSVLGTGTSNDGEEDDGTGASDDEDNNASAGSTKDSSGGRRSKVWRNLLIAAGVFMCLIGCWCLYSCCCGGGCIGGKYASGRDDAEVDED</sequence>
<dbReference type="InterPro" id="IPR017853">
    <property type="entry name" value="GH"/>
</dbReference>
<evidence type="ECO:0000256" key="2">
    <source>
        <dbReference type="ARBA" id="ARBA00022729"/>
    </source>
</evidence>
<feature type="compositionally biased region" description="Acidic residues" evidence="5">
    <location>
        <begin position="483"/>
        <end position="498"/>
    </location>
</feature>
<dbReference type="Gene3D" id="3.20.20.80">
    <property type="entry name" value="Glycosidases"/>
    <property type="match status" value="1"/>
</dbReference>
<dbReference type="InterPro" id="IPR004886">
    <property type="entry name" value="Glucanosyltransferase"/>
</dbReference>
<feature type="compositionally biased region" description="Polar residues" evidence="5">
    <location>
        <begin position="499"/>
        <end position="508"/>
    </location>
</feature>